<gene>
    <name evidence="5" type="ORF">BRADI_5g16655v3</name>
</gene>
<dbReference type="EMBL" id="CM000884">
    <property type="protein sequence ID" value="PNT61555.1"/>
    <property type="molecule type" value="Genomic_DNA"/>
</dbReference>
<keyword evidence="1" id="KW-0833">Ubl conjugation pathway</keyword>
<feature type="domain" description="NPH3" evidence="4">
    <location>
        <begin position="1"/>
        <end position="78"/>
    </location>
</feature>
<reference evidence="6" key="3">
    <citation type="submission" date="2018-08" db="UniProtKB">
        <authorList>
            <consortium name="EnsemblPlants"/>
        </authorList>
    </citation>
    <scope>IDENTIFICATION</scope>
    <source>
        <strain evidence="6">cv. Bd21</strain>
    </source>
</reference>
<evidence type="ECO:0000256" key="3">
    <source>
        <dbReference type="SAM" id="MobiDB-lite"/>
    </source>
</evidence>
<reference evidence="5 6" key="1">
    <citation type="journal article" date="2010" name="Nature">
        <title>Genome sequencing and analysis of the model grass Brachypodium distachyon.</title>
        <authorList>
            <consortium name="International Brachypodium Initiative"/>
        </authorList>
    </citation>
    <scope>NUCLEOTIDE SEQUENCE [LARGE SCALE GENOMIC DNA]</scope>
    <source>
        <strain evidence="5 6">Bd21</strain>
    </source>
</reference>
<dbReference type="UniPathway" id="UPA00143"/>
<protein>
    <recommendedName>
        <fullName evidence="4">NPH3 domain-containing protein</fullName>
    </recommendedName>
</protein>
<organism evidence="5">
    <name type="scientific">Brachypodium distachyon</name>
    <name type="common">Purple false brome</name>
    <name type="synonym">Trachynia distachya</name>
    <dbReference type="NCBI Taxonomy" id="15368"/>
    <lineage>
        <taxon>Eukaryota</taxon>
        <taxon>Viridiplantae</taxon>
        <taxon>Streptophyta</taxon>
        <taxon>Embryophyta</taxon>
        <taxon>Tracheophyta</taxon>
        <taxon>Spermatophyta</taxon>
        <taxon>Magnoliopsida</taxon>
        <taxon>Liliopsida</taxon>
        <taxon>Poales</taxon>
        <taxon>Poaceae</taxon>
        <taxon>BOP clade</taxon>
        <taxon>Pooideae</taxon>
        <taxon>Stipodae</taxon>
        <taxon>Brachypodieae</taxon>
        <taxon>Brachypodium</taxon>
    </lineage>
</organism>
<reference evidence="5" key="2">
    <citation type="submission" date="2017-06" db="EMBL/GenBank/DDBJ databases">
        <title>WGS assembly of Brachypodium distachyon.</title>
        <authorList>
            <consortium name="The International Brachypodium Initiative"/>
            <person name="Lucas S."/>
            <person name="Harmon-Smith M."/>
            <person name="Lail K."/>
            <person name="Tice H."/>
            <person name="Grimwood J."/>
            <person name="Bruce D."/>
            <person name="Barry K."/>
            <person name="Shu S."/>
            <person name="Lindquist E."/>
            <person name="Wang M."/>
            <person name="Pitluck S."/>
            <person name="Vogel J.P."/>
            <person name="Garvin D.F."/>
            <person name="Mockler T.C."/>
            <person name="Schmutz J."/>
            <person name="Rokhsar D."/>
            <person name="Bevan M.W."/>
        </authorList>
    </citation>
    <scope>NUCLEOTIDE SEQUENCE</scope>
    <source>
        <strain evidence="5">Bd21</strain>
    </source>
</reference>
<dbReference type="STRING" id="15368.A0A2K2CHQ1"/>
<accession>A0A2K2CHQ1</accession>
<comment type="similarity">
    <text evidence="2">Belongs to the NPH3 family.</text>
</comment>
<dbReference type="InterPro" id="IPR043454">
    <property type="entry name" value="NPH3/RPT2-like"/>
</dbReference>
<name>A0A2K2CHQ1_BRADI</name>
<dbReference type="InParanoid" id="A0A2K2CHQ1"/>
<dbReference type="Gramene" id="PNT61555">
    <property type="protein sequence ID" value="PNT61555"/>
    <property type="gene ID" value="BRADI_5g16655v3"/>
</dbReference>
<evidence type="ECO:0000313" key="6">
    <source>
        <dbReference type="EnsemblPlants" id="PNT61555"/>
    </source>
</evidence>
<evidence type="ECO:0000256" key="1">
    <source>
        <dbReference type="ARBA" id="ARBA00022786"/>
    </source>
</evidence>
<dbReference type="PROSITE" id="PS51649">
    <property type="entry name" value="NPH3"/>
    <property type="match status" value="1"/>
</dbReference>
<dbReference type="EnsemblPlants" id="PNT61555">
    <property type="protein sequence ID" value="PNT61555"/>
    <property type="gene ID" value="BRADI_5g16655v3"/>
</dbReference>
<sequence>MLALLALPDHARIYDDSVYCAVDIYLKAHPQLAAEERDRVCGVVDCRKLTVEACTHAAQNERLPLRAMLQVLFFEQLQQRRRHSAGGPATSEAWRASVVRVDMDGVSRQVQGLERECSSMRRTIKKIDGRSGARSSPARSADADAEDDGGGPRSRYGCKFSTQVCDSQARNVVAASRASRMGMNP</sequence>
<dbReference type="GO" id="GO:0016567">
    <property type="term" value="P:protein ubiquitination"/>
    <property type="evidence" value="ECO:0007669"/>
    <property type="project" value="UniProtKB-UniPathway"/>
</dbReference>
<proteinExistence type="inferred from homology"/>
<dbReference type="AlphaFoldDB" id="A0A2K2CHQ1"/>
<dbReference type="Pfam" id="PF03000">
    <property type="entry name" value="NPH3"/>
    <property type="match status" value="1"/>
</dbReference>
<dbReference type="OrthoDB" id="1733310at2759"/>
<dbReference type="FunCoup" id="A0A2K2CHQ1">
    <property type="interactions" value="251"/>
</dbReference>
<evidence type="ECO:0000313" key="5">
    <source>
        <dbReference type="EMBL" id="PNT61555.1"/>
    </source>
</evidence>
<dbReference type="PANTHER" id="PTHR32370">
    <property type="entry name" value="OS12G0117600 PROTEIN"/>
    <property type="match status" value="1"/>
</dbReference>
<evidence type="ECO:0000313" key="7">
    <source>
        <dbReference type="Proteomes" id="UP000008810"/>
    </source>
</evidence>
<feature type="region of interest" description="Disordered" evidence="3">
    <location>
        <begin position="124"/>
        <end position="157"/>
    </location>
</feature>
<evidence type="ECO:0000259" key="4">
    <source>
        <dbReference type="PROSITE" id="PS51649"/>
    </source>
</evidence>
<keyword evidence="7" id="KW-1185">Reference proteome</keyword>
<evidence type="ECO:0000256" key="2">
    <source>
        <dbReference type="PROSITE-ProRule" id="PRU00982"/>
    </source>
</evidence>
<dbReference type="InterPro" id="IPR027356">
    <property type="entry name" value="NPH3_dom"/>
</dbReference>
<dbReference type="Proteomes" id="UP000008810">
    <property type="component" value="Chromosome 5"/>
</dbReference>